<keyword evidence="9 10" id="KW-0119">Carbohydrate metabolism</keyword>
<evidence type="ECO:0000256" key="9">
    <source>
        <dbReference type="ARBA" id="ARBA00023277"/>
    </source>
</evidence>
<dbReference type="GO" id="GO:0005978">
    <property type="term" value="P:glycogen biosynthetic process"/>
    <property type="evidence" value="ECO:0007669"/>
    <property type="project" value="UniProtKB-UniRule"/>
</dbReference>
<dbReference type="InterPro" id="IPR044143">
    <property type="entry name" value="GlgB_N_E_set_prok"/>
</dbReference>
<dbReference type="NCBIfam" id="NF008967">
    <property type="entry name" value="PRK12313.1"/>
    <property type="match status" value="1"/>
</dbReference>
<dbReference type="CDD" id="cd02855">
    <property type="entry name" value="E_set_GBE_prok_N"/>
    <property type="match status" value="1"/>
</dbReference>
<feature type="domain" description="Glycosyl hydrolase family 13 catalytic" evidence="12">
    <location>
        <begin position="154"/>
        <end position="501"/>
    </location>
</feature>
<evidence type="ECO:0000256" key="10">
    <source>
        <dbReference type="HAMAP-Rule" id="MF_00685"/>
    </source>
</evidence>
<comment type="subunit">
    <text evidence="10">Monomer.</text>
</comment>
<evidence type="ECO:0000256" key="1">
    <source>
        <dbReference type="ARBA" id="ARBA00000826"/>
    </source>
</evidence>
<evidence type="ECO:0000313" key="14">
    <source>
        <dbReference type="Proteomes" id="UP000551878"/>
    </source>
</evidence>
<dbReference type="InterPro" id="IPR006407">
    <property type="entry name" value="GlgB"/>
</dbReference>
<evidence type="ECO:0000256" key="3">
    <source>
        <dbReference type="ARBA" id="ARBA00004964"/>
    </source>
</evidence>
<dbReference type="GO" id="GO:0043169">
    <property type="term" value="F:cation binding"/>
    <property type="evidence" value="ECO:0007669"/>
    <property type="project" value="InterPro"/>
</dbReference>
<evidence type="ECO:0000259" key="12">
    <source>
        <dbReference type="SMART" id="SM00642"/>
    </source>
</evidence>
<comment type="catalytic activity">
    <reaction evidence="1 10">
        <text>Transfers a segment of a (1-&gt;4)-alpha-D-glucan chain to a primary hydroxy group in a similar glucan chain.</text>
        <dbReference type="EC" id="2.4.1.18"/>
    </reaction>
</comment>
<comment type="similarity">
    <text evidence="4 10">Belongs to the glycosyl hydrolase 13 family. GlgB subfamily.</text>
</comment>
<evidence type="ECO:0000256" key="2">
    <source>
        <dbReference type="ARBA" id="ARBA00002953"/>
    </source>
</evidence>
<comment type="function">
    <text evidence="2 10">Catalyzes the formation of the alpha-1,6-glucosidic linkages in glycogen by scission of a 1,4-alpha-linked oligosaccharide from growing alpha-1,4-glucan chains and the subsequent attachment of the oligosaccharide to the alpha-1,6 position.</text>
</comment>
<dbReference type="HAMAP" id="MF_00685">
    <property type="entry name" value="GlgB"/>
    <property type="match status" value="1"/>
</dbReference>
<name>A0A840QT79_9BACI</name>
<feature type="active site" description="Nucleophile" evidence="10 11">
    <location>
        <position position="311"/>
    </location>
</feature>
<dbReference type="InterPro" id="IPR006048">
    <property type="entry name" value="A-amylase/branching_C"/>
</dbReference>
<dbReference type="SUPFAM" id="SSF51445">
    <property type="entry name" value="(Trans)glycosidases"/>
    <property type="match status" value="1"/>
</dbReference>
<dbReference type="FunFam" id="2.60.40.10:FF:000169">
    <property type="entry name" value="1,4-alpha-glucan branching enzyme GlgB"/>
    <property type="match status" value="1"/>
</dbReference>
<keyword evidence="8 10" id="KW-0320">Glycogen biosynthesis</keyword>
<evidence type="ECO:0000256" key="5">
    <source>
        <dbReference type="ARBA" id="ARBA00022600"/>
    </source>
</evidence>
<keyword evidence="7 10" id="KW-0808">Transferase</keyword>
<keyword evidence="5 10" id="KW-0321">Glycogen metabolism</keyword>
<dbReference type="InterPro" id="IPR037439">
    <property type="entry name" value="Branching_enzy"/>
</dbReference>
<dbReference type="Gene3D" id="3.20.20.80">
    <property type="entry name" value="Glycosidases"/>
    <property type="match status" value="1"/>
</dbReference>
<dbReference type="PANTHER" id="PTHR43651">
    <property type="entry name" value="1,4-ALPHA-GLUCAN-BRANCHING ENZYME"/>
    <property type="match status" value="1"/>
</dbReference>
<dbReference type="NCBIfam" id="TIGR01515">
    <property type="entry name" value="branching_enzym"/>
    <property type="match status" value="1"/>
</dbReference>
<dbReference type="InterPro" id="IPR013780">
    <property type="entry name" value="Glyco_hydro_b"/>
</dbReference>
<protein>
    <recommendedName>
        <fullName evidence="10">1,4-alpha-glucan branching enzyme GlgB</fullName>
        <ecNumber evidence="10">2.4.1.18</ecNumber>
    </recommendedName>
    <alternativeName>
        <fullName evidence="10">1,4-alpha-D-glucan:1,4-alpha-D-glucan 6-glucosyl-transferase</fullName>
    </alternativeName>
    <alternativeName>
        <fullName evidence="10">Alpha-(1-&gt;4)-glucan branching enzyme</fullName>
    </alternativeName>
    <alternativeName>
        <fullName evidence="10">Glycogen branching enzyme</fullName>
        <shortName evidence="10">BE</shortName>
    </alternativeName>
</protein>
<comment type="pathway">
    <text evidence="3 10">Glycan biosynthesis; glycogen biosynthesis.</text>
</comment>
<dbReference type="SUPFAM" id="SSF51011">
    <property type="entry name" value="Glycosyl hydrolase domain"/>
    <property type="match status" value="1"/>
</dbReference>
<accession>A0A840QT79</accession>
<dbReference type="PIRSF" id="PIRSF000463">
    <property type="entry name" value="GlgB"/>
    <property type="match status" value="1"/>
</dbReference>
<dbReference type="Pfam" id="PF02922">
    <property type="entry name" value="CBM_48"/>
    <property type="match status" value="1"/>
</dbReference>
<dbReference type="NCBIfam" id="NF003811">
    <property type="entry name" value="PRK05402.1"/>
    <property type="match status" value="1"/>
</dbReference>
<dbReference type="FunFam" id="2.60.40.1180:FF:000002">
    <property type="entry name" value="1,4-alpha-glucan branching enzyme GlgB"/>
    <property type="match status" value="1"/>
</dbReference>
<dbReference type="InterPro" id="IPR013783">
    <property type="entry name" value="Ig-like_fold"/>
</dbReference>
<dbReference type="RefSeq" id="WP_343043376.1">
    <property type="nucleotide sequence ID" value="NZ_JACHHB010000016.1"/>
</dbReference>
<reference evidence="13 14" key="1">
    <citation type="submission" date="2020-08" db="EMBL/GenBank/DDBJ databases">
        <title>Genomic Encyclopedia of Type Strains, Phase IV (KMG-IV): sequencing the most valuable type-strain genomes for metagenomic binning, comparative biology and taxonomic classification.</title>
        <authorList>
            <person name="Goeker M."/>
        </authorList>
    </citation>
    <scope>NUCLEOTIDE SEQUENCE [LARGE SCALE GENOMIC DNA]</scope>
    <source>
        <strain evidence="13 14">DSM 24696</strain>
    </source>
</reference>
<dbReference type="CDD" id="cd11322">
    <property type="entry name" value="AmyAc_Glg_BE"/>
    <property type="match status" value="1"/>
</dbReference>
<dbReference type="Gene3D" id="2.60.40.10">
    <property type="entry name" value="Immunoglobulins"/>
    <property type="match status" value="1"/>
</dbReference>
<dbReference type="InterPro" id="IPR017853">
    <property type="entry name" value="GH"/>
</dbReference>
<comment type="caution">
    <text evidence="13">The sequence shown here is derived from an EMBL/GenBank/DDBJ whole genome shotgun (WGS) entry which is preliminary data.</text>
</comment>
<dbReference type="GO" id="GO:0004553">
    <property type="term" value="F:hydrolase activity, hydrolyzing O-glycosyl compounds"/>
    <property type="evidence" value="ECO:0007669"/>
    <property type="project" value="InterPro"/>
</dbReference>
<gene>
    <name evidence="10" type="primary">glgB</name>
    <name evidence="13" type="ORF">HNQ41_002950</name>
</gene>
<dbReference type="UniPathway" id="UPA00164"/>
<keyword evidence="14" id="KW-1185">Reference proteome</keyword>
<dbReference type="FunFam" id="3.20.20.80:FF:000003">
    <property type="entry name" value="1,4-alpha-glucan branching enzyme GlgB"/>
    <property type="match status" value="1"/>
</dbReference>
<dbReference type="InterPro" id="IPR014756">
    <property type="entry name" value="Ig_E-set"/>
</dbReference>
<dbReference type="Pfam" id="PF00128">
    <property type="entry name" value="Alpha-amylase"/>
    <property type="match status" value="1"/>
</dbReference>
<keyword evidence="6 10" id="KW-0328">Glycosyltransferase</keyword>
<dbReference type="SMART" id="SM00642">
    <property type="entry name" value="Aamy"/>
    <property type="match status" value="1"/>
</dbReference>
<evidence type="ECO:0000313" key="13">
    <source>
        <dbReference type="EMBL" id="MBB5174732.1"/>
    </source>
</evidence>
<evidence type="ECO:0000256" key="4">
    <source>
        <dbReference type="ARBA" id="ARBA00009000"/>
    </source>
</evidence>
<dbReference type="Proteomes" id="UP000551878">
    <property type="component" value="Unassembled WGS sequence"/>
</dbReference>
<evidence type="ECO:0000256" key="8">
    <source>
        <dbReference type="ARBA" id="ARBA00023056"/>
    </source>
</evidence>
<dbReference type="InterPro" id="IPR006047">
    <property type="entry name" value="GH13_cat_dom"/>
</dbReference>
<dbReference type="GO" id="GO:0003844">
    <property type="term" value="F:1,4-alpha-glucan branching enzyme activity"/>
    <property type="evidence" value="ECO:0007669"/>
    <property type="project" value="UniProtKB-UniRule"/>
</dbReference>
<organism evidence="13 14">
    <name type="scientific">Texcoconibacillus texcoconensis</name>
    <dbReference type="NCBI Taxonomy" id="1095777"/>
    <lineage>
        <taxon>Bacteria</taxon>
        <taxon>Bacillati</taxon>
        <taxon>Bacillota</taxon>
        <taxon>Bacilli</taxon>
        <taxon>Bacillales</taxon>
        <taxon>Bacillaceae</taxon>
        <taxon>Texcoconibacillus</taxon>
    </lineage>
</organism>
<dbReference type="AlphaFoldDB" id="A0A840QT79"/>
<dbReference type="GO" id="GO:0005829">
    <property type="term" value="C:cytosol"/>
    <property type="evidence" value="ECO:0007669"/>
    <property type="project" value="TreeGrafter"/>
</dbReference>
<dbReference type="Pfam" id="PF02806">
    <property type="entry name" value="Alpha-amylase_C"/>
    <property type="match status" value="1"/>
</dbReference>
<dbReference type="EMBL" id="JACHHB010000016">
    <property type="protein sequence ID" value="MBB5174732.1"/>
    <property type="molecule type" value="Genomic_DNA"/>
</dbReference>
<evidence type="ECO:0000256" key="6">
    <source>
        <dbReference type="ARBA" id="ARBA00022676"/>
    </source>
</evidence>
<evidence type="ECO:0000256" key="7">
    <source>
        <dbReference type="ARBA" id="ARBA00022679"/>
    </source>
</evidence>
<proteinExistence type="inferred from homology"/>
<dbReference type="PANTHER" id="PTHR43651:SF3">
    <property type="entry name" value="1,4-ALPHA-GLUCAN-BRANCHING ENZYME"/>
    <property type="match status" value="1"/>
</dbReference>
<dbReference type="EC" id="2.4.1.18" evidence="10"/>
<dbReference type="SUPFAM" id="SSF81296">
    <property type="entry name" value="E set domains"/>
    <property type="match status" value="1"/>
</dbReference>
<dbReference type="Gene3D" id="2.60.40.1180">
    <property type="entry name" value="Golgi alpha-mannosidase II"/>
    <property type="match status" value="1"/>
</dbReference>
<feature type="active site" description="Proton donor" evidence="10 11">
    <location>
        <position position="365"/>
    </location>
</feature>
<evidence type="ECO:0000256" key="11">
    <source>
        <dbReference type="PIRSR" id="PIRSR000463-1"/>
    </source>
</evidence>
<dbReference type="InterPro" id="IPR004193">
    <property type="entry name" value="Glyco_hydro_13_N"/>
</dbReference>
<sequence length="640" mass="74439">MNTTLQTLTDEDIYLFHQGTHYESYQFLGAHPAAENGETGYRFTVWAPHASRVQVVGDFNDWCGDHDEMKRISENGLWSLFIANLSAHTRYKYAIEHPNRSWQLKADPYASQAEVRPNTASLTPPCSPYIWNDHKWQENKKADQPYSSPILIYEVHLGSWKKKQDGSLLTYRELAEELIPYVKQLGYTHIELLPICEHPFDLSWGYQITGYYAPTSRHGSADDFKFFVDQCHQHDIGVILDWVPGHFCRDDHGLREFDGEALYEYKDLRKADKPTWGTLSFDFGKPEVQSFLISNAVYWLKEYHLDGIRVDAVASMIYLNFDRDENEERLLNTFGGEENLEALAFLKKLNEVVFAYEPGVLMMAEDSSDWPNVTAPTDMDGLGFNFKWDMGWMNDMLDYMEKDPVFRKYHHNALTFSHMYAGSENFVLPLSHDEVVHGKKSMLDKMPGDQWQKFAQWRLLYGYMLTHPGKKLLFMGGELAQYAEWKDQEELDWHLLDYPLHRGMFDYVKEINHFYLNHPELFEGDHDTNGFHWIDPDNKDASIITFRRVSPKTKRELIIVCHFTPLVLYAYKVGVPKSGTYKQIFNSDAAKFGGSDQISDAEHFTIPEHWNGYDQHIEIKVPPFGITIFERVDEDKGGND</sequence>